<accession>A0A4Y2LNV8</accession>
<comment type="caution">
    <text evidence="2">The sequence shown here is derived from an EMBL/GenBank/DDBJ whole genome shotgun (WGS) entry which is preliminary data.</text>
</comment>
<gene>
    <name evidence="2" type="ORF">AVEN_246631_1</name>
</gene>
<keyword evidence="3" id="KW-1185">Reference proteome</keyword>
<sequence length="112" mass="12127">MGRDSHLAQGQGDSHLHLKEGPHCTGRDLHSTKGRGLHTPPRAGTSHSHNGAGRDFTLHSRAGTHTRTQGRDFTPAQGAGTSHSHLQGQGLYTPHSRLRSTGAFRIWRNSGR</sequence>
<evidence type="ECO:0000256" key="1">
    <source>
        <dbReference type="SAM" id="MobiDB-lite"/>
    </source>
</evidence>
<dbReference type="Proteomes" id="UP000499080">
    <property type="component" value="Unassembled WGS sequence"/>
</dbReference>
<organism evidence="2 3">
    <name type="scientific">Araneus ventricosus</name>
    <name type="common">Orbweaver spider</name>
    <name type="synonym">Epeira ventricosa</name>
    <dbReference type="NCBI Taxonomy" id="182803"/>
    <lineage>
        <taxon>Eukaryota</taxon>
        <taxon>Metazoa</taxon>
        <taxon>Ecdysozoa</taxon>
        <taxon>Arthropoda</taxon>
        <taxon>Chelicerata</taxon>
        <taxon>Arachnida</taxon>
        <taxon>Araneae</taxon>
        <taxon>Araneomorphae</taxon>
        <taxon>Entelegynae</taxon>
        <taxon>Araneoidea</taxon>
        <taxon>Araneidae</taxon>
        <taxon>Araneus</taxon>
    </lineage>
</organism>
<protein>
    <submittedName>
        <fullName evidence="2">Uncharacterized protein</fullName>
    </submittedName>
</protein>
<feature type="compositionally biased region" description="Basic and acidic residues" evidence="1">
    <location>
        <begin position="14"/>
        <end position="31"/>
    </location>
</feature>
<dbReference type="AlphaFoldDB" id="A0A4Y2LNV8"/>
<evidence type="ECO:0000313" key="2">
    <source>
        <dbReference type="EMBL" id="GBN15037.1"/>
    </source>
</evidence>
<feature type="region of interest" description="Disordered" evidence="1">
    <location>
        <begin position="1"/>
        <end position="97"/>
    </location>
</feature>
<reference evidence="2 3" key="1">
    <citation type="journal article" date="2019" name="Sci. Rep.">
        <title>Orb-weaving spider Araneus ventricosus genome elucidates the spidroin gene catalogue.</title>
        <authorList>
            <person name="Kono N."/>
            <person name="Nakamura H."/>
            <person name="Ohtoshi R."/>
            <person name="Moran D.A.P."/>
            <person name="Shinohara A."/>
            <person name="Yoshida Y."/>
            <person name="Fujiwara M."/>
            <person name="Mori M."/>
            <person name="Tomita M."/>
            <person name="Arakawa K."/>
        </authorList>
    </citation>
    <scope>NUCLEOTIDE SEQUENCE [LARGE SCALE GENOMIC DNA]</scope>
</reference>
<evidence type="ECO:0000313" key="3">
    <source>
        <dbReference type="Proteomes" id="UP000499080"/>
    </source>
</evidence>
<name>A0A4Y2LNV8_ARAVE</name>
<dbReference type="EMBL" id="BGPR01005977">
    <property type="protein sequence ID" value="GBN15037.1"/>
    <property type="molecule type" value="Genomic_DNA"/>
</dbReference>
<proteinExistence type="predicted"/>